<dbReference type="Proteomes" id="UP000321746">
    <property type="component" value="Unassembled WGS sequence"/>
</dbReference>
<name>A0A511XNB8_9PROT</name>
<evidence type="ECO:0000313" key="2">
    <source>
        <dbReference type="Proteomes" id="UP000321746"/>
    </source>
</evidence>
<evidence type="ECO:0008006" key="3">
    <source>
        <dbReference type="Google" id="ProtNLM"/>
    </source>
</evidence>
<comment type="caution">
    <text evidence="1">The sequence shown here is derived from an EMBL/GenBank/DDBJ whole genome shotgun (WGS) entry which is preliminary data.</text>
</comment>
<accession>A0A511XNB8</accession>
<gene>
    <name evidence="1" type="ORF">AOE01nite_26620</name>
</gene>
<keyword evidence="2" id="KW-1185">Reference proteome</keyword>
<dbReference type="AlphaFoldDB" id="A0A511XNB8"/>
<sequence length="140" mass="14733">MVMSIIYFTQDALDAVADQMSRLILTGQAPASTDSGAFKTLACARLPAYMSCSSLFINAQTVASFADVNTAVPTLTFDGSGVVSNSWSYDPGSPGDIVVLQMIYMLPIVAVLGGFNPVTESANQTRLIVSTVVIKNEPSS</sequence>
<protein>
    <recommendedName>
        <fullName evidence="3">Pilus assembly protein</fullName>
    </recommendedName>
</protein>
<dbReference type="EMBL" id="BJYG01000042">
    <property type="protein sequence ID" value="GEN64438.1"/>
    <property type="molecule type" value="Genomic_DNA"/>
</dbReference>
<evidence type="ECO:0000313" key="1">
    <source>
        <dbReference type="EMBL" id="GEN64438.1"/>
    </source>
</evidence>
<organism evidence="1 2">
    <name type="scientific">Acetobacter oeni</name>
    <dbReference type="NCBI Taxonomy" id="304077"/>
    <lineage>
        <taxon>Bacteria</taxon>
        <taxon>Pseudomonadati</taxon>
        <taxon>Pseudomonadota</taxon>
        <taxon>Alphaproteobacteria</taxon>
        <taxon>Acetobacterales</taxon>
        <taxon>Acetobacteraceae</taxon>
        <taxon>Acetobacter</taxon>
    </lineage>
</organism>
<proteinExistence type="predicted"/>
<reference evidence="1 2" key="1">
    <citation type="submission" date="2019-07" db="EMBL/GenBank/DDBJ databases">
        <title>Whole genome shotgun sequence of Acetobacter oeni NBRC 105207.</title>
        <authorList>
            <person name="Hosoyama A."/>
            <person name="Uohara A."/>
            <person name="Ohji S."/>
            <person name="Ichikawa N."/>
        </authorList>
    </citation>
    <scope>NUCLEOTIDE SEQUENCE [LARGE SCALE GENOMIC DNA]</scope>
    <source>
        <strain evidence="1 2">NBRC 105207</strain>
    </source>
</reference>